<reference evidence="2 5" key="3">
    <citation type="submission" date="2023-07" db="EMBL/GenBank/DDBJ databases">
        <title>Genome content predicts the carbon catabolic preferences of heterotrophic bacteria.</title>
        <authorList>
            <person name="Gralka M."/>
        </authorList>
    </citation>
    <scope>NUCLEOTIDE SEQUENCE [LARGE SCALE GENOMIC DNA]</scope>
    <source>
        <strain evidence="2 5">4G03</strain>
    </source>
</reference>
<dbReference type="Proteomes" id="UP001242342">
    <property type="component" value="Unassembled WGS sequence"/>
</dbReference>
<evidence type="ECO:0008006" key="6">
    <source>
        <dbReference type="Google" id="ProtNLM"/>
    </source>
</evidence>
<dbReference type="EMBL" id="PDUU01000020">
    <property type="protein sequence ID" value="PHN96206.1"/>
    <property type="molecule type" value="Genomic_DNA"/>
</dbReference>
<dbReference type="Proteomes" id="UP000222163">
    <property type="component" value="Unassembled WGS sequence"/>
</dbReference>
<evidence type="ECO:0000313" key="4">
    <source>
        <dbReference type="Proteomes" id="UP000222163"/>
    </source>
</evidence>
<feature type="chain" id="PRO_5013666132" description="Adhesin domain-containing protein" evidence="1">
    <location>
        <begin position="20"/>
        <end position="356"/>
    </location>
</feature>
<evidence type="ECO:0000313" key="2">
    <source>
        <dbReference type="EMBL" id="MDP2541787.1"/>
    </source>
</evidence>
<feature type="signal peptide" evidence="1">
    <location>
        <begin position="1"/>
        <end position="19"/>
    </location>
</feature>
<keyword evidence="5" id="KW-1185">Reference proteome</keyword>
<reference evidence="3 4" key="1">
    <citation type="journal article" date="2016" name="Nat. Commun.">
        <title>Microbial interactions lead to rapid micro-scale successions on model marine particles.</title>
        <authorList>
            <person name="Datta M.S."/>
            <person name="Sliwerska E."/>
            <person name="Gore J."/>
            <person name="Polz M.F."/>
            <person name="Cordero O.X."/>
        </authorList>
    </citation>
    <scope>NUCLEOTIDE SEQUENCE [LARGE SCALE GENOMIC DNA]</scope>
    <source>
        <strain evidence="3 4">4G03</strain>
    </source>
</reference>
<keyword evidence="1" id="KW-0732">Signal</keyword>
<proteinExistence type="predicted"/>
<evidence type="ECO:0000313" key="3">
    <source>
        <dbReference type="EMBL" id="PHN96206.1"/>
    </source>
</evidence>
<name>A0A2G1BQ83_9FLAO</name>
<reference evidence="3" key="2">
    <citation type="submission" date="2017-10" db="EMBL/GenBank/DDBJ databases">
        <authorList>
            <person name="Enke T.N."/>
            <person name="Cordero O.X."/>
        </authorList>
    </citation>
    <scope>NUCLEOTIDE SEQUENCE</scope>
    <source>
        <strain evidence="3">4G03</strain>
    </source>
</reference>
<dbReference type="RefSeq" id="WP_099216583.1">
    <property type="nucleotide sequence ID" value="NZ_JAUYVU010000007.1"/>
</dbReference>
<dbReference type="AlphaFoldDB" id="A0A2G1BQ83"/>
<evidence type="ECO:0000313" key="5">
    <source>
        <dbReference type="Proteomes" id="UP001242342"/>
    </source>
</evidence>
<accession>A0A2G1BQ83</accession>
<dbReference type="EMBL" id="JAUYVU010000007">
    <property type="protein sequence ID" value="MDP2541787.1"/>
    <property type="molecule type" value="Genomic_DNA"/>
</dbReference>
<evidence type="ECO:0000256" key="1">
    <source>
        <dbReference type="SAM" id="SignalP"/>
    </source>
</evidence>
<gene>
    <name evidence="3" type="ORF">CSC81_15125</name>
    <name evidence="2" type="ORF">Q8W23_09920</name>
</gene>
<organism evidence="3 4">
    <name type="scientific">Tenacibaculum discolor</name>
    <dbReference type="NCBI Taxonomy" id="361581"/>
    <lineage>
        <taxon>Bacteria</taxon>
        <taxon>Pseudomonadati</taxon>
        <taxon>Bacteroidota</taxon>
        <taxon>Flavobacteriia</taxon>
        <taxon>Flavobacteriales</taxon>
        <taxon>Flavobacteriaceae</taxon>
        <taxon>Tenacibaculum</taxon>
    </lineage>
</organism>
<sequence length="356" mass="40065">MKLYKLFFLLLFIPTLLVANDKKHEKSKNIRKTFAVNKNATLYINNKYGNVNVTTWNENRIEINVKITVKGNDLSNVERKLKAIDVRFESTPSLVEARTIIEKTKSSWSWWGSNNTNYKINYFVKMPVTNNADLNNKYGNIELDKLEGKSNINCDYGKIQIDQLLNETNNVNLDYCGTSEINFMKSGNLSVDYSKLTIIKSENLKVNADYSTMKIGTANNVDFNSDYGSISVDDASNINGNSDYASIKIGTLRKNLKIDTDYGGIRVRNIEKGFESIVIDGSYAGIKLGTSSNNNFNFTIDLGYAGFGYPDNHVKMFKSISKSSKKYYEGTFGKDNSNSSITIKSRYGGVSLKLND</sequence>
<protein>
    <recommendedName>
        <fullName evidence="6">Adhesin domain-containing protein</fullName>
    </recommendedName>
</protein>
<comment type="caution">
    <text evidence="3">The sequence shown here is derived from an EMBL/GenBank/DDBJ whole genome shotgun (WGS) entry which is preliminary data.</text>
</comment>